<reference evidence="1 2" key="2">
    <citation type="submission" date="2018-07" db="EMBL/GenBank/DDBJ databases">
        <title>Pontibacter sp. 2b14 genomic sequence and assembly.</title>
        <authorList>
            <person name="Du Z.-J."/>
        </authorList>
    </citation>
    <scope>NUCLEOTIDE SEQUENCE [LARGE SCALE GENOMIC DNA]</scope>
    <source>
        <strain evidence="1 2">2b14</strain>
    </source>
</reference>
<dbReference type="InterPro" id="IPR036583">
    <property type="entry name" value="23S_rRNA_IVS_sf"/>
</dbReference>
<gene>
    <name evidence="1" type="ORF">DP923_00895</name>
</gene>
<keyword evidence="2" id="KW-1185">Reference proteome</keyword>
<dbReference type="Gene3D" id="1.20.1440.60">
    <property type="entry name" value="23S rRNA-intervening sequence"/>
    <property type="match status" value="1"/>
</dbReference>
<dbReference type="PANTHER" id="PTHR38471">
    <property type="entry name" value="FOUR HELIX BUNDLE PROTEIN"/>
    <property type="match status" value="1"/>
</dbReference>
<reference evidence="1 2" key="1">
    <citation type="submission" date="2018-06" db="EMBL/GenBank/DDBJ databases">
        <authorList>
            <person name="Liu Z.-W."/>
        </authorList>
    </citation>
    <scope>NUCLEOTIDE SEQUENCE [LARGE SCALE GENOMIC DNA]</scope>
    <source>
        <strain evidence="1 2">2b14</strain>
    </source>
</reference>
<dbReference type="InterPro" id="IPR012657">
    <property type="entry name" value="23S_rRNA-intervening_sequence"/>
</dbReference>
<comment type="caution">
    <text evidence="1">The sequence shown here is derived from an EMBL/GenBank/DDBJ whole genome shotgun (WGS) entry which is preliminary data.</text>
</comment>
<evidence type="ECO:0000313" key="1">
    <source>
        <dbReference type="EMBL" id="RAU83664.1"/>
    </source>
</evidence>
<organism evidence="1 2">
    <name type="scientific">Pontibacter arcticus</name>
    <dbReference type="NCBI Taxonomy" id="2080288"/>
    <lineage>
        <taxon>Bacteria</taxon>
        <taxon>Pseudomonadati</taxon>
        <taxon>Bacteroidota</taxon>
        <taxon>Cytophagia</taxon>
        <taxon>Cytophagales</taxon>
        <taxon>Hymenobacteraceae</taxon>
        <taxon>Pontibacter</taxon>
    </lineage>
</organism>
<dbReference type="EMBL" id="QMDV01000001">
    <property type="protein sequence ID" value="RAU83664.1"/>
    <property type="molecule type" value="Genomic_DNA"/>
</dbReference>
<dbReference type="SUPFAM" id="SSF158446">
    <property type="entry name" value="IVS-encoded protein-like"/>
    <property type="match status" value="1"/>
</dbReference>
<accession>A0A364RHC3</accession>
<dbReference type="Proteomes" id="UP000251692">
    <property type="component" value="Unassembled WGS sequence"/>
</dbReference>
<dbReference type="PANTHER" id="PTHR38471:SF2">
    <property type="entry name" value="FOUR HELIX BUNDLE PROTEIN"/>
    <property type="match status" value="1"/>
</dbReference>
<dbReference type="OrthoDB" id="285993at2"/>
<proteinExistence type="predicted"/>
<dbReference type="RefSeq" id="WP_112303702.1">
    <property type="nucleotide sequence ID" value="NZ_QMDV01000001.1"/>
</dbReference>
<dbReference type="AlphaFoldDB" id="A0A364RHC3"/>
<name>A0A364RHC3_9BACT</name>
<dbReference type="NCBIfam" id="TIGR02436">
    <property type="entry name" value="four helix bundle protein"/>
    <property type="match status" value="1"/>
</dbReference>
<protein>
    <submittedName>
        <fullName evidence="1">Four helix bundle protein</fullName>
    </submittedName>
</protein>
<dbReference type="Pfam" id="PF05635">
    <property type="entry name" value="23S_rRNA_IVP"/>
    <property type="match status" value="1"/>
</dbReference>
<evidence type="ECO:0000313" key="2">
    <source>
        <dbReference type="Proteomes" id="UP000251692"/>
    </source>
</evidence>
<sequence>MSKSIIAEKSYAFAIRAVKLYQHLSNEKKEFVLSKQILRSGTSIGANVEEAIGGESTADFIHKLSIARKEARETSYWLRLLHDTGYLEKKHFESIHADCQEVIKILNSIILTSKGMSKNNSEFDTRNS</sequence>
<dbReference type="PIRSF" id="PIRSF035652">
    <property type="entry name" value="CHP02436"/>
    <property type="match status" value="1"/>
</dbReference>